<proteinExistence type="predicted"/>
<reference evidence="2 3" key="1">
    <citation type="journal article" date="2020" name="Cell">
        <title>Large-Scale Comparative Analyses of Tick Genomes Elucidate Their Genetic Diversity and Vector Capacities.</title>
        <authorList>
            <consortium name="Tick Genome and Microbiome Consortium (TIGMIC)"/>
            <person name="Jia N."/>
            <person name="Wang J."/>
            <person name="Shi W."/>
            <person name="Du L."/>
            <person name="Sun Y."/>
            <person name="Zhan W."/>
            <person name="Jiang J.F."/>
            <person name="Wang Q."/>
            <person name="Zhang B."/>
            <person name="Ji P."/>
            <person name="Bell-Sakyi L."/>
            <person name="Cui X.M."/>
            <person name="Yuan T.T."/>
            <person name="Jiang B.G."/>
            <person name="Yang W.F."/>
            <person name="Lam T.T."/>
            <person name="Chang Q.C."/>
            <person name="Ding S.J."/>
            <person name="Wang X.J."/>
            <person name="Zhu J.G."/>
            <person name="Ruan X.D."/>
            <person name="Zhao L."/>
            <person name="Wei J.T."/>
            <person name="Ye R.Z."/>
            <person name="Que T.C."/>
            <person name="Du C.H."/>
            <person name="Zhou Y.H."/>
            <person name="Cheng J.X."/>
            <person name="Dai P.F."/>
            <person name="Guo W.B."/>
            <person name="Han X.H."/>
            <person name="Huang E.J."/>
            <person name="Li L.F."/>
            <person name="Wei W."/>
            <person name="Gao Y.C."/>
            <person name="Liu J.Z."/>
            <person name="Shao H.Z."/>
            <person name="Wang X."/>
            <person name="Wang C.C."/>
            <person name="Yang T.C."/>
            <person name="Huo Q.B."/>
            <person name="Li W."/>
            <person name="Chen H.Y."/>
            <person name="Chen S.E."/>
            <person name="Zhou L.G."/>
            <person name="Ni X.B."/>
            <person name="Tian J.H."/>
            <person name="Sheng Y."/>
            <person name="Liu T."/>
            <person name="Pan Y.S."/>
            <person name="Xia L.Y."/>
            <person name="Li J."/>
            <person name="Zhao F."/>
            <person name="Cao W.C."/>
        </authorList>
    </citation>
    <scope>NUCLEOTIDE SEQUENCE [LARGE SCALE GENOMIC DNA]</scope>
    <source>
        <strain evidence="2">HaeL-2018</strain>
    </source>
</reference>
<dbReference type="EMBL" id="JABSTR010000002">
    <property type="protein sequence ID" value="KAH9364428.1"/>
    <property type="molecule type" value="Genomic_DNA"/>
</dbReference>
<dbReference type="Proteomes" id="UP000821853">
    <property type="component" value="Chromosome 10"/>
</dbReference>
<dbReference type="PANTHER" id="PTHR24096:SF422">
    <property type="entry name" value="BCDNA.GH02901"/>
    <property type="match status" value="1"/>
</dbReference>
<dbReference type="PANTHER" id="PTHR24096">
    <property type="entry name" value="LONG-CHAIN-FATTY-ACID--COA LIGASE"/>
    <property type="match status" value="1"/>
</dbReference>
<dbReference type="AlphaFoldDB" id="A0A9J6FQR6"/>
<comment type="caution">
    <text evidence="2">The sequence shown here is derived from an EMBL/GenBank/DDBJ whole genome shotgun (WGS) entry which is preliminary data.</text>
</comment>
<gene>
    <name evidence="2" type="ORF">HPB48_000159</name>
</gene>
<dbReference type="OrthoDB" id="10253869at2759"/>
<dbReference type="InterPro" id="IPR025110">
    <property type="entry name" value="AMP-bd_C"/>
</dbReference>
<name>A0A9J6FQR6_HAELO</name>
<feature type="domain" description="AMP-binding enzyme C-terminal" evidence="1">
    <location>
        <begin position="35"/>
        <end position="96"/>
    </location>
</feature>
<organism evidence="2 3">
    <name type="scientific">Haemaphysalis longicornis</name>
    <name type="common">Bush tick</name>
    <dbReference type="NCBI Taxonomy" id="44386"/>
    <lineage>
        <taxon>Eukaryota</taxon>
        <taxon>Metazoa</taxon>
        <taxon>Ecdysozoa</taxon>
        <taxon>Arthropoda</taxon>
        <taxon>Chelicerata</taxon>
        <taxon>Arachnida</taxon>
        <taxon>Acari</taxon>
        <taxon>Parasitiformes</taxon>
        <taxon>Ixodida</taxon>
        <taxon>Ixodoidea</taxon>
        <taxon>Ixodidae</taxon>
        <taxon>Haemaphysalinae</taxon>
        <taxon>Haemaphysalis</taxon>
    </lineage>
</organism>
<dbReference type="InterPro" id="IPR045851">
    <property type="entry name" value="AMP-bd_C_sf"/>
</dbReference>
<accession>A0A9J6FQR6</accession>
<dbReference type="SUPFAM" id="SSF56801">
    <property type="entry name" value="Acetyl-CoA synthetase-like"/>
    <property type="match status" value="1"/>
</dbReference>
<dbReference type="VEuPathDB" id="VectorBase:HLOH_058014"/>
<sequence length="109" mass="12112">MAGDTGYYNASGQLYVLDRMKDLIKCKDQQVAPAELEELLHGHPDVTQAAVVGVPHPEFGEAARAFLVLNEAVRPSTEAATEKKRREFEEFVKSKLHAFNPETQELTGQ</sequence>
<dbReference type="GO" id="GO:0016405">
    <property type="term" value="F:CoA-ligase activity"/>
    <property type="evidence" value="ECO:0007669"/>
    <property type="project" value="TreeGrafter"/>
</dbReference>
<dbReference type="Pfam" id="PF13193">
    <property type="entry name" value="AMP-binding_C"/>
    <property type="match status" value="1"/>
</dbReference>
<evidence type="ECO:0000313" key="3">
    <source>
        <dbReference type="Proteomes" id="UP000821853"/>
    </source>
</evidence>
<evidence type="ECO:0000259" key="1">
    <source>
        <dbReference type="Pfam" id="PF13193"/>
    </source>
</evidence>
<evidence type="ECO:0000313" key="2">
    <source>
        <dbReference type="EMBL" id="KAH9364428.1"/>
    </source>
</evidence>
<protein>
    <recommendedName>
        <fullName evidence="1">AMP-binding enzyme C-terminal domain-containing protein</fullName>
    </recommendedName>
</protein>
<dbReference type="Gene3D" id="3.30.300.30">
    <property type="match status" value="1"/>
</dbReference>
<keyword evidence="3" id="KW-1185">Reference proteome</keyword>